<feature type="signal peptide" evidence="1">
    <location>
        <begin position="1"/>
        <end position="20"/>
    </location>
</feature>
<sequence length="186" mass="19532">MRVLTPILAATLALTAPAQADDITDALTAAIEAYEAGEIADALDELAYAQQLLQGLQAEGLTAYLPPAMDGWTREVSAEASAGAAFLGGGIMAEATYTGPGDSFTITLMADNPMVAQMGAMLGNRAMMAMMGEIVRVNRENFLNQDGDLTGLIGNRVLVQASGGDLDTMVAHLEQMEFGELERFGQ</sequence>
<accession>A0A7X6GX79</accession>
<name>A0A7X6GX79_9RHOB</name>
<evidence type="ECO:0000313" key="2">
    <source>
        <dbReference type="EMBL" id="NKX43324.1"/>
    </source>
</evidence>
<evidence type="ECO:0000256" key="1">
    <source>
        <dbReference type="SAM" id="SignalP"/>
    </source>
</evidence>
<feature type="chain" id="PRO_5031183975" evidence="1">
    <location>
        <begin position="21"/>
        <end position="186"/>
    </location>
</feature>
<dbReference type="EMBL" id="JAAZQQ010000001">
    <property type="protein sequence ID" value="NKX43324.1"/>
    <property type="molecule type" value="Genomic_DNA"/>
</dbReference>
<dbReference type="AlphaFoldDB" id="A0A7X6GX79"/>
<dbReference type="Proteomes" id="UP000526408">
    <property type="component" value="Unassembled WGS sequence"/>
</dbReference>
<organism evidence="2 3">
    <name type="scientific">Roseicyclus persicicus</name>
    <dbReference type="NCBI Taxonomy" id="2650661"/>
    <lineage>
        <taxon>Bacteria</taxon>
        <taxon>Pseudomonadati</taxon>
        <taxon>Pseudomonadota</taxon>
        <taxon>Alphaproteobacteria</taxon>
        <taxon>Rhodobacterales</taxon>
        <taxon>Roseobacteraceae</taxon>
        <taxon>Roseicyclus</taxon>
    </lineage>
</organism>
<dbReference type="RefSeq" id="WP_168621697.1">
    <property type="nucleotide sequence ID" value="NZ_JAAZQQ010000001.1"/>
</dbReference>
<keyword evidence="3" id="KW-1185">Reference proteome</keyword>
<comment type="caution">
    <text evidence="2">The sequence shown here is derived from an EMBL/GenBank/DDBJ whole genome shotgun (WGS) entry which is preliminary data.</text>
</comment>
<evidence type="ECO:0000313" key="3">
    <source>
        <dbReference type="Proteomes" id="UP000526408"/>
    </source>
</evidence>
<protein>
    <submittedName>
        <fullName evidence="2">Uncharacterized protein</fullName>
    </submittedName>
</protein>
<proteinExistence type="predicted"/>
<gene>
    <name evidence="2" type="ORF">HCU73_01880</name>
</gene>
<keyword evidence="1" id="KW-0732">Signal</keyword>
<reference evidence="2 3" key="1">
    <citation type="submission" date="2020-04" db="EMBL/GenBank/DDBJ databases">
        <authorList>
            <person name="Yoon J."/>
        </authorList>
    </citation>
    <scope>NUCLEOTIDE SEQUENCE [LARGE SCALE GENOMIC DNA]</scope>
    <source>
        <strain evidence="2 3">KMU-115</strain>
    </source>
</reference>